<dbReference type="EMBL" id="JACIES010000008">
    <property type="protein sequence ID" value="MBB4027218.1"/>
    <property type="molecule type" value="Genomic_DNA"/>
</dbReference>
<comment type="similarity">
    <text evidence="1">Belongs to the transferase hexapeptide repeat family.</text>
</comment>
<dbReference type="OrthoDB" id="9812571at2"/>
<keyword evidence="4" id="KW-1185">Reference proteome</keyword>
<evidence type="ECO:0000256" key="2">
    <source>
        <dbReference type="ARBA" id="ARBA00022679"/>
    </source>
</evidence>
<dbReference type="InterPro" id="IPR011004">
    <property type="entry name" value="Trimer_LpxA-like_sf"/>
</dbReference>
<name>A0A7W6HY98_9BACT</name>
<gene>
    <name evidence="3" type="ORF">GGR14_003028</name>
</gene>
<accession>A0A7W6HY98</accession>
<dbReference type="GO" id="GO:0008374">
    <property type="term" value="F:O-acyltransferase activity"/>
    <property type="evidence" value="ECO:0007669"/>
    <property type="project" value="TreeGrafter"/>
</dbReference>
<dbReference type="PANTHER" id="PTHR23416">
    <property type="entry name" value="SIALIC ACID SYNTHASE-RELATED"/>
    <property type="match status" value="1"/>
</dbReference>
<dbReference type="Pfam" id="PF00132">
    <property type="entry name" value="Hexapep"/>
    <property type="match status" value="1"/>
</dbReference>
<evidence type="ECO:0000313" key="4">
    <source>
        <dbReference type="Proteomes" id="UP000546007"/>
    </source>
</evidence>
<dbReference type="PANTHER" id="PTHR23416:SF23">
    <property type="entry name" value="ACETYLTRANSFERASE C18B11.09C-RELATED"/>
    <property type="match status" value="1"/>
</dbReference>
<evidence type="ECO:0000313" key="3">
    <source>
        <dbReference type="EMBL" id="MBB4027218.1"/>
    </source>
</evidence>
<evidence type="ECO:0000256" key="1">
    <source>
        <dbReference type="ARBA" id="ARBA00007274"/>
    </source>
</evidence>
<dbReference type="InterPro" id="IPR001451">
    <property type="entry name" value="Hexapep"/>
</dbReference>
<dbReference type="Proteomes" id="UP000546007">
    <property type="component" value="Unassembled WGS sequence"/>
</dbReference>
<dbReference type="AlphaFoldDB" id="A0A7W6HY98"/>
<reference evidence="3 4" key="1">
    <citation type="submission" date="2020-08" db="EMBL/GenBank/DDBJ databases">
        <title>Genomic Encyclopedia of Type Strains, Phase IV (KMG-IV): sequencing the most valuable type-strain genomes for metagenomic binning, comparative biology and taxonomic classification.</title>
        <authorList>
            <person name="Goeker M."/>
        </authorList>
    </citation>
    <scope>NUCLEOTIDE SEQUENCE [LARGE SCALE GENOMIC DNA]</scope>
    <source>
        <strain evidence="3 4">DSM 105721</strain>
    </source>
</reference>
<dbReference type="InterPro" id="IPR051159">
    <property type="entry name" value="Hexapeptide_acetyltransf"/>
</dbReference>
<proteinExistence type="inferred from homology"/>
<sequence length="162" mass="17865">MNKIFFFFVNILAASRFMPKRIRCVIYKFLGIDSYSKTFGAECRITTKELSIGYGCYINRNVIFDNTARISIGNNVYIAMGVHFITEAHHVGTCCKRAGKNYANSIIVEDGCWIGADSIILPGVTIKHGTIIGAGSVVTHDTDSNALYCGNPAMKKKEYCDG</sequence>
<dbReference type="RefSeq" id="WP_124318445.1">
    <property type="nucleotide sequence ID" value="NZ_AP028155.1"/>
</dbReference>
<keyword evidence="2 3" id="KW-0808">Transferase</keyword>
<organism evidence="3 4">
    <name type="scientific">Butyricimonas faecihominis</name>
    <dbReference type="NCBI Taxonomy" id="1472416"/>
    <lineage>
        <taxon>Bacteria</taxon>
        <taxon>Pseudomonadati</taxon>
        <taxon>Bacteroidota</taxon>
        <taxon>Bacteroidia</taxon>
        <taxon>Bacteroidales</taxon>
        <taxon>Odoribacteraceae</taxon>
        <taxon>Butyricimonas</taxon>
    </lineage>
</organism>
<dbReference type="SUPFAM" id="SSF51161">
    <property type="entry name" value="Trimeric LpxA-like enzymes"/>
    <property type="match status" value="1"/>
</dbReference>
<protein>
    <submittedName>
        <fullName evidence="3">Acetyltransferase-like isoleucine patch superfamily enzyme</fullName>
    </submittedName>
</protein>
<dbReference type="Gene3D" id="2.160.10.10">
    <property type="entry name" value="Hexapeptide repeat proteins"/>
    <property type="match status" value="1"/>
</dbReference>
<comment type="caution">
    <text evidence="3">The sequence shown here is derived from an EMBL/GenBank/DDBJ whole genome shotgun (WGS) entry which is preliminary data.</text>
</comment>
<dbReference type="GeneID" id="93099968"/>